<name>Q5ZCY4_ORYSJ</name>
<proteinExistence type="predicted"/>
<dbReference type="Proteomes" id="UP000817658">
    <property type="component" value="Chromosome 1"/>
</dbReference>
<protein>
    <submittedName>
        <fullName evidence="1">Uncharacterized protein</fullName>
    </submittedName>
</protein>
<organism evidence="1">
    <name type="scientific">Oryza sativa subsp. japonica</name>
    <name type="common">Rice</name>
    <dbReference type="NCBI Taxonomy" id="39947"/>
    <lineage>
        <taxon>Eukaryota</taxon>
        <taxon>Viridiplantae</taxon>
        <taxon>Streptophyta</taxon>
        <taxon>Embryophyta</taxon>
        <taxon>Tracheophyta</taxon>
        <taxon>Spermatophyta</taxon>
        <taxon>Magnoliopsida</taxon>
        <taxon>Liliopsida</taxon>
        <taxon>Poales</taxon>
        <taxon>Poaceae</taxon>
        <taxon>BOP clade</taxon>
        <taxon>Oryzoideae</taxon>
        <taxon>Oryzeae</taxon>
        <taxon>Oryzinae</taxon>
        <taxon>Oryza</taxon>
        <taxon>Oryza sativa</taxon>
    </lineage>
</organism>
<evidence type="ECO:0000313" key="1">
    <source>
        <dbReference type="EMBL" id="BAD61357.1"/>
    </source>
</evidence>
<reference evidence="1" key="1">
    <citation type="journal article" date="2002" name="Nature">
        <title>The genome sequence and structure of rice chromosome 1.</title>
        <authorList>
            <person name="Sasaki T."/>
            <person name="Matsumoto T."/>
            <person name="Yamamoto K."/>
            <person name="Sakata K."/>
            <person name="Baba T."/>
            <person name="Katayose Y."/>
            <person name="Wu J."/>
            <person name="Niimura Y."/>
            <person name="Cheng Z."/>
            <person name="Nagamura Y."/>
            <person name="Antonio B.A."/>
            <person name="Kanamori H."/>
            <person name="Hosokawa S."/>
            <person name="Masukawa M."/>
            <person name="Arikawa K."/>
            <person name="Chiden Y."/>
            <person name="Hayashi M."/>
            <person name="Okamoto M."/>
            <person name="Ando T."/>
            <person name="Aoki H."/>
            <person name="Arita K."/>
            <person name="Hamada M."/>
            <person name="Harada C."/>
            <person name="Hijishita S."/>
            <person name="Honda M."/>
            <person name="Ichikawa Y."/>
            <person name="Idonuma A."/>
            <person name="Iijima M."/>
            <person name="Ikeda M."/>
            <person name="Ikeno M."/>
            <person name="Itoh S."/>
            <person name="Itoh T."/>
            <person name="Itoh Y."/>
            <person name="Itoh Y."/>
            <person name="Iwabuchi A."/>
            <person name="Kamiya K."/>
            <person name="Karasawa W."/>
            <person name="Katagiri S."/>
            <person name="Kikuta A."/>
            <person name="Kobayashi N."/>
            <person name="Kono I."/>
            <person name="Machita K."/>
            <person name="Maehara T."/>
            <person name="Mizuno H."/>
            <person name="Mizubayashi T."/>
            <person name="Mukai Y."/>
            <person name="Nagasaki H."/>
            <person name="Nakashima M."/>
            <person name="Nakama Y."/>
            <person name="Nakamichi Y."/>
            <person name="Nakamura M."/>
            <person name="Namiki N."/>
            <person name="Negishi M."/>
            <person name="Ohta I."/>
            <person name="Ono N."/>
            <person name="Saji S."/>
            <person name="Sakai K."/>
            <person name="Shibata M."/>
            <person name="Shimokawa T."/>
            <person name="Shomura A."/>
            <person name="Song J."/>
            <person name="Takazaki Y."/>
            <person name="Terasawa K."/>
            <person name="Tsuji K."/>
            <person name="Waki K."/>
            <person name="Yamagata H."/>
            <person name="Yamane H."/>
            <person name="Yoshiki S."/>
            <person name="Yoshihara R."/>
            <person name="Yukawa K."/>
            <person name="Zhong H."/>
            <person name="Iwama H."/>
            <person name="Endo T."/>
            <person name="Ito H."/>
            <person name="Hahn J.H."/>
            <person name="Kim H.I."/>
            <person name="Eun M.Y."/>
            <person name="Yano M."/>
            <person name="Jiang J."/>
            <person name="Gojobori T."/>
        </authorList>
    </citation>
    <scope>NUCLEOTIDE SEQUENCE [LARGE SCALE GENOMIC DNA]</scope>
</reference>
<sequence length="96" mass="10391">MAELVLELAGGKRRQISVCNIRIKCKGVQGEAIGGVHEGFKRGHRGDVDGAVARLGLLRFDGNEDDVPMAAPSARSRASSARFAFPPNHCMKWDET</sequence>
<dbReference type="AlphaFoldDB" id="Q5ZCY4"/>
<gene>
    <name evidence="1" type="primary">B1039D07.19</name>
</gene>
<accession>Q5ZCY4</accession>
<dbReference type="EMBL" id="AP003198">
    <property type="protein sequence ID" value="BAD61357.1"/>
    <property type="molecule type" value="Genomic_DNA"/>
</dbReference>